<evidence type="ECO:0000313" key="2">
    <source>
        <dbReference type="EMBL" id="CAA9318523.1"/>
    </source>
</evidence>
<reference evidence="2" key="1">
    <citation type="submission" date="2020-02" db="EMBL/GenBank/DDBJ databases">
        <authorList>
            <person name="Meier V. D."/>
        </authorList>
    </citation>
    <scope>NUCLEOTIDE SEQUENCE</scope>
    <source>
        <strain evidence="2">AVDCRST_MAG24</strain>
    </source>
</reference>
<protein>
    <submittedName>
        <fullName evidence="2">Uncharacterized protein</fullName>
    </submittedName>
</protein>
<dbReference type="EMBL" id="CADCUF010000028">
    <property type="protein sequence ID" value="CAA9318523.1"/>
    <property type="molecule type" value="Genomic_DNA"/>
</dbReference>
<proteinExistence type="predicted"/>
<sequence length="30" mass="3219">RAPPPWCSRGPRPEPSRSWSGGCCRPVAAP</sequence>
<evidence type="ECO:0000256" key="1">
    <source>
        <dbReference type="SAM" id="MobiDB-lite"/>
    </source>
</evidence>
<organism evidence="2">
    <name type="scientific">uncultured Nocardioidaceae bacterium</name>
    <dbReference type="NCBI Taxonomy" id="253824"/>
    <lineage>
        <taxon>Bacteria</taxon>
        <taxon>Bacillati</taxon>
        <taxon>Actinomycetota</taxon>
        <taxon>Actinomycetes</taxon>
        <taxon>Propionibacteriales</taxon>
        <taxon>Nocardioidaceae</taxon>
        <taxon>environmental samples</taxon>
    </lineage>
</organism>
<feature type="non-terminal residue" evidence="2">
    <location>
        <position position="1"/>
    </location>
</feature>
<feature type="region of interest" description="Disordered" evidence="1">
    <location>
        <begin position="1"/>
        <end position="30"/>
    </location>
</feature>
<dbReference type="AlphaFoldDB" id="A0A6J4KYQ3"/>
<gene>
    <name evidence="2" type="ORF">AVDCRST_MAG24-221</name>
</gene>
<accession>A0A6J4KYQ3</accession>
<feature type="non-terminal residue" evidence="2">
    <location>
        <position position="30"/>
    </location>
</feature>
<name>A0A6J4KYQ3_9ACTN</name>